<protein>
    <submittedName>
        <fullName evidence="1">Uncharacterized protein</fullName>
    </submittedName>
</protein>
<dbReference type="Proteomes" id="UP000699042">
    <property type="component" value="Unassembled WGS sequence"/>
</dbReference>
<proteinExistence type="predicted"/>
<dbReference type="AlphaFoldDB" id="A0A9P7UGB6"/>
<keyword evidence="2" id="KW-1185">Reference proteome</keyword>
<organism evidence="1 2">
    <name type="scientific">Colletotrichum scovillei</name>
    <dbReference type="NCBI Taxonomy" id="1209932"/>
    <lineage>
        <taxon>Eukaryota</taxon>
        <taxon>Fungi</taxon>
        <taxon>Dikarya</taxon>
        <taxon>Ascomycota</taxon>
        <taxon>Pezizomycotina</taxon>
        <taxon>Sordariomycetes</taxon>
        <taxon>Hypocreomycetidae</taxon>
        <taxon>Glomerellales</taxon>
        <taxon>Glomerellaceae</taxon>
        <taxon>Colletotrichum</taxon>
        <taxon>Colletotrichum acutatum species complex</taxon>
    </lineage>
</organism>
<dbReference type="EMBL" id="JAESDN010000002">
    <property type="protein sequence ID" value="KAG7054746.1"/>
    <property type="molecule type" value="Genomic_DNA"/>
</dbReference>
<evidence type="ECO:0000313" key="2">
    <source>
        <dbReference type="Proteomes" id="UP000699042"/>
    </source>
</evidence>
<sequence>MRLHPQHPTLSTICYYCQFTKALLKHSIKRHPNLPHTDRLLV</sequence>
<reference evidence="1" key="1">
    <citation type="submission" date="2021-05" db="EMBL/GenBank/DDBJ databases">
        <title>Comparative genomics of three Colletotrichum scovillei strains and genetic complementation revealed genes involved fungal growth and virulence on chili pepper.</title>
        <authorList>
            <person name="Hsieh D.-K."/>
            <person name="Chuang S.-C."/>
            <person name="Chen C.-Y."/>
            <person name="Chao Y.-T."/>
            <person name="Lu M.-Y.J."/>
            <person name="Lee M.-H."/>
            <person name="Shih M.-C."/>
        </authorList>
    </citation>
    <scope>NUCLEOTIDE SEQUENCE</scope>
    <source>
        <strain evidence="1">Coll-153</strain>
    </source>
</reference>
<evidence type="ECO:0000313" key="1">
    <source>
        <dbReference type="EMBL" id="KAG7054746.1"/>
    </source>
</evidence>
<comment type="caution">
    <text evidence="1">The sequence shown here is derived from an EMBL/GenBank/DDBJ whole genome shotgun (WGS) entry which is preliminary data.</text>
</comment>
<name>A0A9P7UGB6_9PEZI</name>
<gene>
    <name evidence="1" type="ORF">JMJ77_007221</name>
</gene>
<accession>A0A9P7UGB6</accession>